<organism evidence="1 2">
    <name type="scientific">Leucogyrophana mollusca</name>
    <dbReference type="NCBI Taxonomy" id="85980"/>
    <lineage>
        <taxon>Eukaryota</taxon>
        <taxon>Fungi</taxon>
        <taxon>Dikarya</taxon>
        <taxon>Basidiomycota</taxon>
        <taxon>Agaricomycotina</taxon>
        <taxon>Agaricomycetes</taxon>
        <taxon>Agaricomycetidae</taxon>
        <taxon>Boletales</taxon>
        <taxon>Boletales incertae sedis</taxon>
        <taxon>Leucogyrophana</taxon>
    </lineage>
</organism>
<name>A0ACB8BHL6_9AGAM</name>
<evidence type="ECO:0000313" key="1">
    <source>
        <dbReference type="EMBL" id="KAH7924971.1"/>
    </source>
</evidence>
<keyword evidence="2" id="KW-1185">Reference proteome</keyword>
<sequence>MAFSNDCAEVRVNKLRSEGLRRDRLEELSSRFQNVQASPKEIGGSLALKCVLWRRTLNSLAPVSHLPNEVLLIIFETFVQLSSEGDHCDLAHPEITISHTASHWRNLAVNAPSLWTQILLTPRTQHHLEFFETYLRRSANMLVNVDIRDWAHTIPVAQSYYECSSADRHVSHTVVDALLPFVHRIRTLNVSKSGTPVLSTLFRVFDTSSSIPSSCSFTALTTLTIDNRKNDTHIGFRQLLSASPNIITLTFIGQVFDANEMVTAIELPFLQKLTLNGGSYANFDCHALKVIDTLSAPSLRHLELQHLKMYWTEDAVSRVFFTKDASPRFTKVRTLVICDKVSRETEYAGSLIKAFPLVTHVTLGGSVIGGFASALEELLALRSGVEIWPYLEALDLTYLPDSCLLPIHRWLKTRRTRRLSLHVQLHVPVWYCYPAFPRHVKKLQKHVDVRLEDHNRVTSLFSVEAVDATESASDSE</sequence>
<proteinExistence type="predicted"/>
<reference evidence="1" key="1">
    <citation type="journal article" date="2021" name="New Phytol.">
        <title>Evolutionary innovations through gain and loss of genes in the ectomycorrhizal Boletales.</title>
        <authorList>
            <person name="Wu G."/>
            <person name="Miyauchi S."/>
            <person name="Morin E."/>
            <person name="Kuo A."/>
            <person name="Drula E."/>
            <person name="Varga T."/>
            <person name="Kohler A."/>
            <person name="Feng B."/>
            <person name="Cao Y."/>
            <person name="Lipzen A."/>
            <person name="Daum C."/>
            <person name="Hundley H."/>
            <person name="Pangilinan J."/>
            <person name="Johnson J."/>
            <person name="Barry K."/>
            <person name="LaButti K."/>
            <person name="Ng V."/>
            <person name="Ahrendt S."/>
            <person name="Min B."/>
            <person name="Choi I.G."/>
            <person name="Park H."/>
            <person name="Plett J.M."/>
            <person name="Magnuson J."/>
            <person name="Spatafora J.W."/>
            <person name="Nagy L.G."/>
            <person name="Henrissat B."/>
            <person name="Grigoriev I.V."/>
            <person name="Yang Z.L."/>
            <person name="Xu J."/>
            <person name="Martin F.M."/>
        </authorList>
    </citation>
    <scope>NUCLEOTIDE SEQUENCE</scope>
    <source>
        <strain evidence="1">KUC20120723A-06</strain>
    </source>
</reference>
<dbReference type="Proteomes" id="UP000790709">
    <property type="component" value="Unassembled WGS sequence"/>
</dbReference>
<accession>A0ACB8BHL6</accession>
<comment type="caution">
    <text evidence="1">The sequence shown here is derived from an EMBL/GenBank/DDBJ whole genome shotgun (WGS) entry which is preliminary data.</text>
</comment>
<gene>
    <name evidence="1" type="ORF">BV22DRAFT_471740</name>
</gene>
<protein>
    <submittedName>
        <fullName evidence="1">Uncharacterized protein</fullName>
    </submittedName>
</protein>
<dbReference type="EMBL" id="MU266412">
    <property type="protein sequence ID" value="KAH7924971.1"/>
    <property type="molecule type" value="Genomic_DNA"/>
</dbReference>
<evidence type="ECO:0000313" key="2">
    <source>
        <dbReference type="Proteomes" id="UP000790709"/>
    </source>
</evidence>